<proteinExistence type="predicted"/>
<sequence length="399" mass="43397">MEDGKRPPCPGEGSDAPVDRYKVAYVIHFLLGAGNLLPWNALITAIDYFGLVYPDKHIERVFSVAYMSSSVFVLVLVVARGGWCRNFGFRTRMNLGFSLFILSMMVAPLLDWSGVAGGTKGGTRVGFGVTVGMVVVCGLADGLVGGSLIGSAGRLPKEYMQAVFAGTASSGVLVSLLRIFTKASLPQTTQGLRTSAHFYFIISTFILLICVACCNLLGKLPVMRPYYTNLEGNLPLSRSLLLIGKIKWPVFGIVLIYLVTLSIFPGFIAENLESPLLKDWYPVVLITAYNVADLSGKSLTAVYLMRSMNTAIWGCVARLAFYLLFYFSLHGPRWMRGEAPVTILTFLLGLTNGYLTSFLMISTPKSVLESEAESAAITMIVFLGVGLLSGSIIGWLWII</sequence>
<name>A0ACB9RE67_9MYRT</name>
<evidence type="ECO:0000313" key="1">
    <source>
        <dbReference type="EMBL" id="KAI4377337.1"/>
    </source>
</evidence>
<reference evidence="2" key="1">
    <citation type="journal article" date="2023" name="Front. Plant Sci.">
        <title>Chromosomal-level genome assembly of Melastoma candidum provides insights into trichome evolution.</title>
        <authorList>
            <person name="Zhong Y."/>
            <person name="Wu W."/>
            <person name="Sun C."/>
            <person name="Zou P."/>
            <person name="Liu Y."/>
            <person name="Dai S."/>
            <person name="Zhou R."/>
        </authorList>
    </citation>
    <scope>NUCLEOTIDE SEQUENCE [LARGE SCALE GENOMIC DNA]</scope>
</reference>
<accession>A0ACB9RE67</accession>
<protein>
    <submittedName>
        <fullName evidence="1">Uncharacterized protein</fullName>
    </submittedName>
</protein>
<comment type="caution">
    <text evidence="1">The sequence shown here is derived from an EMBL/GenBank/DDBJ whole genome shotgun (WGS) entry which is preliminary data.</text>
</comment>
<gene>
    <name evidence="1" type="ORF">MLD38_014982</name>
</gene>
<evidence type="ECO:0000313" key="2">
    <source>
        <dbReference type="Proteomes" id="UP001057402"/>
    </source>
</evidence>
<dbReference type="Proteomes" id="UP001057402">
    <property type="component" value="Chromosome 4"/>
</dbReference>
<dbReference type="EMBL" id="CM042883">
    <property type="protein sequence ID" value="KAI4377337.1"/>
    <property type="molecule type" value="Genomic_DNA"/>
</dbReference>
<organism evidence="1 2">
    <name type="scientific">Melastoma candidum</name>
    <dbReference type="NCBI Taxonomy" id="119954"/>
    <lineage>
        <taxon>Eukaryota</taxon>
        <taxon>Viridiplantae</taxon>
        <taxon>Streptophyta</taxon>
        <taxon>Embryophyta</taxon>
        <taxon>Tracheophyta</taxon>
        <taxon>Spermatophyta</taxon>
        <taxon>Magnoliopsida</taxon>
        <taxon>eudicotyledons</taxon>
        <taxon>Gunneridae</taxon>
        <taxon>Pentapetalae</taxon>
        <taxon>rosids</taxon>
        <taxon>malvids</taxon>
        <taxon>Myrtales</taxon>
        <taxon>Melastomataceae</taxon>
        <taxon>Melastomatoideae</taxon>
        <taxon>Melastomateae</taxon>
        <taxon>Melastoma</taxon>
    </lineage>
</organism>
<keyword evidence="2" id="KW-1185">Reference proteome</keyword>